<evidence type="ECO:0000256" key="7">
    <source>
        <dbReference type="SAM" id="Phobius"/>
    </source>
</evidence>
<feature type="binding site" evidence="6">
    <location>
        <position position="266"/>
    </location>
    <ligand>
        <name>Zn(2+)</name>
        <dbReference type="ChEBI" id="CHEBI:29105"/>
    </ligand>
</feature>
<evidence type="ECO:0000256" key="4">
    <source>
        <dbReference type="ARBA" id="ARBA00022989"/>
    </source>
</evidence>
<keyword evidence="5 7" id="KW-0472">Membrane</keyword>
<dbReference type="GO" id="GO:0006882">
    <property type="term" value="P:intracellular zinc ion homeostasis"/>
    <property type="evidence" value="ECO:0007669"/>
    <property type="project" value="TreeGrafter"/>
</dbReference>
<feature type="transmembrane region" description="Helical" evidence="7">
    <location>
        <begin position="227"/>
        <end position="244"/>
    </location>
</feature>
<evidence type="ECO:0000313" key="9">
    <source>
        <dbReference type="Proteomes" id="UP000297245"/>
    </source>
</evidence>
<feature type="binding site" evidence="6">
    <location>
        <position position="119"/>
    </location>
    <ligand>
        <name>Zn(2+)</name>
        <dbReference type="ChEBI" id="CHEBI:29105"/>
    </ligand>
</feature>
<dbReference type="Pfam" id="PF03006">
    <property type="entry name" value="HlyIII"/>
    <property type="match status" value="1"/>
</dbReference>
<protein>
    <submittedName>
        <fullName evidence="8">HlyIII-domain-containing protein</fullName>
    </submittedName>
</protein>
<organism evidence="8 9">
    <name type="scientific">Dendrothele bispora (strain CBS 962.96)</name>
    <dbReference type="NCBI Taxonomy" id="1314807"/>
    <lineage>
        <taxon>Eukaryota</taxon>
        <taxon>Fungi</taxon>
        <taxon>Dikarya</taxon>
        <taxon>Basidiomycota</taxon>
        <taxon>Agaricomycotina</taxon>
        <taxon>Agaricomycetes</taxon>
        <taxon>Agaricomycetidae</taxon>
        <taxon>Agaricales</taxon>
        <taxon>Agaricales incertae sedis</taxon>
        <taxon>Dendrothele</taxon>
    </lineage>
</organism>
<feature type="transmembrane region" description="Helical" evidence="7">
    <location>
        <begin position="99"/>
        <end position="118"/>
    </location>
</feature>
<dbReference type="InterPro" id="IPR004254">
    <property type="entry name" value="AdipoR/HlyIII-related"/>
</dbReference>
<gene>
    <name evidence="8" type="ORF">K435DRAFT_645046</name>
</gene>
<feature type="binding site" evidence="6">
    <location>
        <position position="262"/>
    </location>
    <ligand>
        <name>Zn(2+)</name>
        <dbReference type="ChEBI" id="CHEBI:29105"/>
    </ligand>
</feature>
<keyword evidence="4 7" id="KW-1133">Transmembrane helix</keyword>
<dbReference type="GO" id="GO:0046872">
    <property type="term" value="F:metal ion binding"/>
    <property type="evidence" value="ECO:0007669"/>
    <property type="project" value="UniProtKB-KW"/>
</dbReference>
<reference evidence="8 9" key="1">
    <citation type="journal article" date="2019" name="Nat. Ecol. Evol.">
        <title>Megaphylogeny resolves global patterns of mushroom evolution.</title>
        <authorList>
            <person name="Varga T."/>
            <person name="Krizsan K."/>
            <person name="Foldi C."/>
            <person name="Dima B."/>
            <person name="Sanchez-Garcia M."/>
            <person name="Sanchez-Ramirez S."/>
            <person name="Szollosi G.J."/>
            <person name="Szarkandi J.G."/>
            <person name="Papp V."/>
            <person name="Albert L."/>
            <person name="Andreopoulos W."/>
            <person name="Angelini C."/>
            <person name="Antonin V."/>
            <person name="Barry K.W."/>
            <person name="Bougher N.L."/>
            <person name="Buchanan P."/>
            <person name="Buyck B."/>
            <person name="Bense V."/>
            <person name="Catcheside P."/>
            <person name="Chovatia M."/>
            <person name="Cooper J."/>
            <person name="Damon W."/>
            <person name="Desjardin D."/>
            <person name="Finy P."/>
            <person name="Geml J."/>
            <person name="Haridas S."/>
            <person name="Hughes K."/>
            <person name="Justo A."/>
            <person name="Karasinski D."/>
            <person name="Kautmanova I."/>
            <person name="Kiss B."/>
            <person name="Kocsube S."/>
            <person name="Kotiranta H."/>
            <person name="LaButti K.M."/>
            <person name="Lechner B.E."/>
            <person name="Liimatainen K."/>
            <person name="Lipzen A."/>
            <person name="Lukacs Z."/>
            <person name="Mihaltcheva S."/>
            <person name="Morgado L.N."/>
            <person name="Niskanen T."/>
            <person name="Noordeloos M.E."/>
            <person name="Ohm R.A."/>
            <person name="Ortiz-Santana B."/>
            <person name="Ovrebo C."/>
            <person name="Racz N."/>
            <person name="Riley R."/>
            <person name="Savchenko A."/>
            <person name="Shiryaev A."/>
            <person name="Soop K."/>
            <person name="Spirin V."/>
            <person name="Szebenyi C."/>
            <person name="Tomsovsky M."/>
            <person name="Tulloss R.E."/>
            <person name="Uehling J."/>
            <person name="Grigoriev I.V."/>
            <person name="Vagvolgyi C."/>
            <person name="Papp T."/>
            <person name="Martin F.M."/>
            <person name="Miettinen O."/>
            <person name="Hibbett D.S."/>
            <person name="Nagy L.G."/>
        </authorList>
    </citation>
    <scope>NUCLEOTIDE SEQUENCE [LARGE SCALE GENOMIC DNA]</scope>
    <source>
        <strain evidence="8 9">CBS 962.96</strain>
    </source>
</reference>
<evidence type="ECO:0000256" key="6">
    <source>
        <dbReference type="PIRSR" id="PIRSR604254-1"/>
    </source>
</evidence>
<feature type="transmembrane region" description="Helical" evidence="7">
    <location>
        <begin position="63"/>
        <end position="87"/>
    </location>
</feature>
<feature type="transmembrane region" description="Helical" evidence="7">
    <location>
        <begin position="168"/>
        <end position="188"/>
    </location>
</feature>
<dbReference type="PANTHER" id="PTHR20855">
    <property type="entry name" value="ADIPOR/PROGESTIN RECEPTOR-RELATED"/>
    <property type="match status" value="1"/>
</dbReference>
<evidence type="ECO:0000256" key="5">
    <source>
        <dbReference type="ARBA" id="ARBA00023136"/>
    </source>
</evidence>
<feature type="transmembrane region" description="Helical" evidence="7">
    <location>
        <begin position="194"/>
        <end position="215"/>
    </location>
</feature>
<keyword evidence="6" id="KW-0862">Zinc</keyword>
<dbReference type="Proteomes" id="UP000297245">
    <property type="component" value="Unassembled WGS sequence"/>
</dbReference>
<proteinExistence type="inferred from homology"/>
<evidence type="ECO:0000256" key="2">
    <source>
        <dbReference type="ARBA" id="ARBA00007018"/>
    </source>
</evidence>
<keyword evidence="6" id="KW-0479">Metal-binding</keyword>
<dbReference type="OrthoDB" id="529367at2759"/>
<feature type="transmembrane region" description="Helical" evidence="7">
    <location>
        <begin position="138"/>
        <end position="156"/>
    </location>
</feature>
<comment type="similarity">
    <text evidence="2">Belongs to the ADIPOR family.</text>
</comment>
<name>A0A4S8MTQ1_DENBC</name>
<keyword evidence="9" id="KW-1185">Reference proteome</keyword>
<dbReference type="GO" id="GO:0016020">
    <property type="term" value="C:membrane"/>
    <property type="evidence" value="ECO:0007669"/>
    <property type="project" value="UniProtKB-SubCell"/>
</dbReference>
<dbReference type="EMBL" id="ML179042">
    <property type="protein sequence ID" value="THV06557.1"/>
    <property type="molecule type" value="Genomic_DNA"/>
</dbReference>
<dbReference type="GO" id="GO:0038023">
    <property type="term" value="F:signaling receptor activity"/>
    <property type="evidence" value="ECO:0007669"/>
    <property type="project" value="TreeGrafter"/>
</dbReference>
<comment type="subcellular location">
    <subcellularLocation>
        <location evidence="1">Membrane</location>
        <topology evidence="1">Multi-pass membrane protein</topology>
    </subcellularLocation>
</comment>
<sequence length="294" mass="32952">MVFDDESTKDNIQVSPARLLTFDELPSWRQDNPSILTGYRPETNNWILCAKGLAIWHNESMNIWTHFLGAIATIVAIGISFSQVGFLKEDLASSSLDTAELALFLIGALVCFTCSTAFHSSMCHSENVHKFMNRIDYLGILVLGTLNYMSTFHYAFYCDPTIRNIYSALMATSGAIGIYLICAPSYASPAYRRMRTLTFIALGSVVVAPFIHAFVKEGYHRLLHSIALKWLFIEALDYIFGAAFKSNLPFLPGKFDFIGTSHQIFHLFSMAAVAAHYVSIWKSHQYWHSAGTSN</sequence>
<evidence type="ECO:0000256" key="3">
    <source>
        <dbReference type="ARBA" id="ARBA00022692"/>
    </source>
</evidence>
<accession>A0A4S8MTQ1</accession>
<dbReference type="PANTHER" id="PTHR20855:SF52">
    <property type="entry name" value="ADIPONECTIN RECEPTOR PROTEIN"/>
    <property type="match status" value="1"/>
</dbReference>
<dbReference type="AlphaFoldDB" id="A0A4S8MTQ1"/>
<evidence type="ECO:0000256" key="1">
    <source>
        <dbReference type="ARBA" id="ARBA00004141"/>
    </source>
</evidence>
<feature type="transmembrane region" description="Helical" evidence="7">
    <location>
        <begin position="264"/>
        <end position="281"/>
    </location>
</feature>
<keyword evidence="3 7" id="KW-0812">Transmembrane</keyword>
<evidence type="ECO:0000313" key="8">
    <source>
        <dbReference type="EMBL" id="THV06557.1"/>
    </source>
</evidence>